<dbReference type="InterPro" id="IPR027417">
    <property type="entry name" value="P-loop_NTPase"/>
</dbReference>
<dbReference type="AlphaFoldDB" id="Q4QQB8"/>
<evidence type="ECO:0000256" key="8">
    <source>
        <dbReference type="ARBA" id="ARBA00023067"/>
    </source>
</evidence>
<dbReference type="GO" id="GO:0005634">
    <property type="term" value="C:nucleus"/>
    <property type="evidence" value="ECO:0007669"/>
    <property type="project" value="UniProtKB-SubCell"/>
</dbReference>
<dbReference type="FunFam" id="3.40.50.300:FF:000278">
    <property type="entry name" value="Structural maintenance of chromosomes 2"/>
    <property type="match status" value="1"/>
</dbReference>
<evidence type="ECO:0000256" key="11">
    <source>
        <dbReference type="SAM" id="Coils"/>
    </source>
</evidence>
<comment type="similarity">
    <text evidence="2">Belongs to the SMC family. SMC2 subfamily.</text>
</comment>
<keyword evidence="6" id="KW-0067">ATP-binding</keyword>
<dbReference type="EMBL" id="BT023498">
    <property type="protein sequence ID" value="AAY84898.1"/>
    <property type="molecule type" value="mRNA"/>
</dbReference>
<evidence type="ECO:0000256" key="9">
    <source>
        <dbReference type="ARBA" id="ARBA00023242"/>
    </source>
</evidence>
<dbReference type="InterPro" id="IPR003395">
    <property type="entry name" value="RecF/RecN/SMC_N"/>
</dbReference>
<dbReference type="GO" id="GO:0005524">
    <property type="term" value="F:ATP binding"/>
    <property type="evidence" value="ECO:0007669"/>
    <property type="project" value="UniProtKB-KW"/>
</dbReference>
<dbReference type="Gene3D" id="3.40.50.300">
    <property type="entry name" value="P-loop containing nucleotide triphosphate hydrolases"/>
    <property type="match status" value="2"/>
</dbReference>
<dbReference type="CDD" id="cd03273">
    <property type="entry name" value="ABC_SMC2_euk"/>
    <property type="match status" value="1"/>
</dbReference>
<dbReference type="FunFam" id="3.30.70.1620:FF:000006">
    <property type="entry name" value="Structural maintenance of chromosomes protein"/>
    <property type="match status" value="1"/>
</dbReference>
<dbReference type="PIRSF" id="PIRSF005719">
    <property type="entry name" value="SMC"/>
    <property type="match status" value="1"/>
</dbReference>
<dbReference type="SMART" id="SM00968">
    <property type="entry name" value="SMC_hinge"/>
    <property type="match status" value="1"/>
</dbReference>
<dbReference type="SUPFAM" id="SSF52540">
    <property type="entry name" value="P-loop containing nucleoside triphosphate hydrolases"/>
    <property type="match status" value="1"/>
</dbReference>
<feature type="non-terminal residue" evidence="13">
    <location>
        <position position="1"/>
    </location>
</feature>
<dbReference type="OrthoDB" id="10255539at2759"/>
<sequence length="1190" mass="135657">RQELKKPLSIKMYVKKLVLDGFKSYGRRTEIEGFDPEFTAITGLNGSGKSNILDSICFVLGISNLQNVRASALQDLVYKNGQAGITKATVTIVFDNTNPAQCPQGYEKCREISVTRQVVVGGKNKFLINGKLVQNKKVQDFFCSIQLNVNNPNFLIMQGKIQQVLNMKPKEVLSMVEEAAGTSQYKTKRDATKTLIEKKETKVRETKVLLDEEVLPKLVKLRQERSAYQEYQKICRDIDFLIRIHISAKYLKQCETLKTVEANEHKIEDRIANCKATHAKNLAEVESIENSVKEMQQQIDAEMGGSIKNLETQLSAKRALEATATGSLKAAQGTIQQDEKKIRMASKNIEDDERALAKKEADMAKVQGEFESLKEADARDSKAYEDAQKKLEAVSQGLSTNENGEASTLQEQLIVAKEQFSEAQTTIKTSEIELRHTRGVLKQREGETQTNDAAYVKDKKLHDQLVVEIKNLERQLQSLDYEGGHFEKLKQRRNDLHMRKRDLKRELDRCNASRYDLQYQDPEPNFDRRKVRGLVGKLFQVKDMQNSMALVQTAGGSLYSYVTDDDVTSKKILQRGNLQRRVTLIPINKIQSGSLNRNVVEYAQNKVGAENVQWAMSLIDYDRYYEPVMKFCFGGTLICKDLIVAKQISYDPRINCRSVTLEGDVVDPHGTVSGGAAPKGANVLEELHAIKQIEKEYREIDSEIAQVEKQIASIENQALAFNKMKENLDLRQHELTMCENRLAQTTFQQNQAEIEEMRERVKTLEQQIIDSREKQKTSQAKIVDIEAKLADAKGYRERELNAATNEIKVTKQRAEKSRANWKKREQEFETLQLEITELQKSIETAKKQHQEMIDNLEKFKAELDALKVNSSSAASEVTELEQAIKEQKDKLRDQNKEMRNQLVKKEKMLKENQEIELEVKKKENEQKKISSDAKEAKKRMEALEAKYPWIPEEKNCFGMKNTRYDYSKEDPHEAGNKLAKMQEKKDKMERTLNMNAIMVLDREEENFKETERRRNIVAMDKEKIKKIIVKMDEEEQDQLNKAATEVNTNFSGIFSSLLPGAEAKLNPVHTNGCLTGLEIKVGFNGIWKESLGELSGGQKSLVALSLVLAMLKFSPAPLYILDEVDAALDMSHTQNIGSMLKQHFTNSQFLIVSLKDGLFNHANVLFRTLFEEGVSTITRQVSRQATTNKR</sequence>
<dbReference type="GO" id="GO:0016887">
    <property type="term" value="F:ATP hydrolysis activity"/>
    <property type="evidence" value="ECO:0007669"/>
    <property type="project" value="InterPro"/>
</dbReference>
<dbReference type="VEuPathDB" id="VectorBase:FBgn0027783"/>
<evidence type="ECO:0000256" key="10">
    <source>
        <dbReference type="ARBA" id="ARBA00023306"/>
    </source>
</evidence>
<evidence type="ECO:0000256" key="2">
    <source>
        <dbReference type="ARBA" id="ARBA00005231"/>
    </source>
</evidence>
<accession>Q4QQB8</accession>
<feature type="coiled-coil region" evidence="11">
    <location>
        <begin position="800"/>
        <end position="946"/>
    </location>
</feature>
<dbReference type="FunFam" id="1.20.1060.20:FF:000005">
    <property type="entry name" value="Structural maintenance of chromosomes 2"/>
    <property type="match status" value="1"/>
</dbReference>
<dbReference type="Bgee" id="FBgn0027783">
    <property type="expression patterns" value="Expressed in eye disc (Drosophila) and 61 other cell types or tissues"/>
</dbReference>
<dbReference type="GO" id="GO:0030261">
    <property type="term" value="P:chromosome condensation"/>
    <property type="evidence" value="ECO:0007669"/>
    <property type="project" value="UniProtKB-KW"/>
</dbReference>
<dbReference type="Gene3D" id="1.20.1060.20">
    <property type="match status" value="1"/>
</dbReference>
<keyword evidence="5" id="KW-0498">Mitosis</keyword>
<dbReference type="GO" id="GO:0051301">
    <property type="term" value="P:cell division"/>
    <property type="evidence" value="ECO:0007669"/>
    <property type="project" value="UniProtKB-KW"/>
</dbReference>
<evidence type="ECO:0000256" key="4">
    <source>
        <dbReference type="ARBA" id="ARBA00022741"/>
    </source>
</evidence>
<feature type="coiled-coil region" evidence="11">
    <location>
        <begin position="690"/>
        <end position="774"/>
    </location>
</feature>
<name>Q4QQB8_DROME</name>
<feature type="coiled-coil region" evidence="11">
    <location>
        <begin position="328"/>
        <end position="376"/>
    </location>
</feature>
<dbReference type="InterPro" id="IPR027120">
    <property type="entry name" value="Smc2_ABC"/>
</dbReference>
<evidence type="ECO:0000256" key="6">
    <source>
        <dbReference type="ARBA" id="ARBA00022840"/>
    </source>
</evidence>
<dbReference type="SUPFAM" id="SSF75553">
    <property type="entry name" value="Smc hinge domain"/>
    <property type="match status" value="1"/>
</dbReference>
<dbReference type="Gene3D" id="1.10.287.1490">
    <property type="match status" value="1"/>
</dbReference>
<reference evidence="13" key="1">
    <citation type="submission" date="2005-06" db="EMBL/GenBank/DDBJ databases">
        <authorList>
            <person name="Stapleton M."/>
            <person name="Carlson J."/>
            <person name="Chavez C."/>
            <person name="Frise E."/>
            <person name="George R."/>
            <person name="Pacleb J."/>
            <person name="Park S."/>
            <person name="Wan K."/>
            <person name="Yu C."/>
            <person name="Celniker S."/>
        </authorList>
    </citation>
    <scope>NUCLEOTIDE SEQUENCE</scope>
    <source>
        <strain evidence="13">Berkeley</strain>
    </source>
</reference>
<keyword evidence="7 11" id="KW-0175">Coiled coil</keyword>
<proteinExistence type="evidence at transcript level"/>
<protein>
    <submittedName>
        <fullName evidence="13">LD32453p</fullName>
    </submittedName>
</protein>
<comment type="subcellular location">
    <subcellularLocation>
        <location evidence="1">Nucleus</location>
    </subcellularLocation>
</comment>
<keyword evidence="9" id="KW-0539">Nucleus</keyword>
<dbReference type="InterPro" id="IPR036277">
    <property type="entry name" value="SMC_hinge_sf"/>
</dbReference>
<dbReference type="Pfam" id="PF02463">
    <property type="entry name" value="SMC_N"/>
    <property type="match status" value="1"/>
</dbReference>
<feature type="coiled-coil region" evidence="11">
    <location>
        <begin position="462"/>
        <end position="506"/>
    </location>
</feature>
<dbReference type="InterPro" id="IPR024704">
    <property type="entry name" value="SMC"/>
</dbReference>
<dbReference type="GO" id="GO:0005694">
    <property type="term" value="C:chromosome"/>
    <property type="evidence" value="ECO:0007669"/>
    <property type="project" value="InterPro"/>
</dbReference>
<evidence type="ECO:0000313" key="13">
    <source>
        <dbReference type="EMBL" id="AAY84898.1"/>
    </source>
</evidence>
<keyword evidence="3" id="KW-0132">Cell division</keyword>
<dbReference type="PANTHER" id="PTHR43977">
    <property type="entry name" value="STRUCTURAL MAINTENANCE OF CHROMOSOMES PROTEIN 3"/>
    <property type="match status" value="1"/>
</dbReference>
<keyword evidence="8" id="KW-0226">DNA condensation</keyword>
<dbReference type="HOGENOM" id="CLU_001042_9_0_1"/>
<keyword evidence="10" id="KW-0131">Cell cycle</keyword>
<keyword evidence="4" id="KW-0547">Nucleotide-binding</keyword>
<dbReference type="InterPro" id="IPR010935">
    <property type="entry name" value="SMC_hinge"/>
</dbReference>
<evidence type="ECO:0000256" key="1">
    <source>
        <dbReference type="ARBA" id="ARBA00004123"/>
    </source>
</evidence>
<evidence type="ECO:0000256" key="5">
    <source>
        <dbReference type="ARBA" id="ARBA00022776"/>
    </source>
</evidence>
<evidence type="ECO:0000256" key="7">
    <source>
        <dbReference type="ARBA" id="ARBA00023054"/>
    </source>
</evidence>
<dbReference type="Gene3D" id="3.30.70.1620">
    <property type="match status" value="1"/>
</dbReference>
<organism evidence="13">
    <name type="scientific">Drosophila melanogaster</name>
    <name type="common">Fruit fly</name>
    <dbReference type="NCBI Taxonomy" id="7227"/>
    <lineage>
        <taxon>Eukaryota</taxon>
        <taxon>Metazoa</taxon>
        <taxon>Ecdysozoa</taxon>
        <taxon>Arthropoda</taxon>
        <taxon>Hexapoda</taxon>
        <taxon>Insecta</taxon>
        <taxon>Pterygota</taxon>
        <taxon>Neoptera</taxon>
        <taxon>Endopterygota</taxon>
        <taxon>Diptera</taxon>
        <taxon>Brachycera</taxon>
        <taxon>Muscomorpha</taxon>
        <taxon>Ephydroidea</taxon>
        <taxon>Drosophilidae</taxon>
        <taxon>Drosophila</taxon>
        <taxon>Sophophora</taxon>
    </lineage>
</organism>
<feature type="domain" description="SMC hinge" evidence="12">
    <location>
        <begin position="529"/>
        <end position="649"/>
    </location>
</feature>
<evidence type="ECO:0000259" key="12">
    <source>
        <dbReference type="SMART" id="SM00968"/>
    </source>
</evidence>
<dbReference type="Pfam" id="PF06470">
    <property type="entry name" value="SMC_hinge"/>
    <property type="match status" value="1"/>
</dbReference>
<dbReference type="ExpressionAtlas" id="Q4QQB8">
    <property type="expression patterns" value="baseline and differential"/>
</dbReference>
<evidence type="ECO:0000256" key="3">
    <source>
        <dbReference type="ARBA" id="ARBA00022618"/>
    </source>
</evidence>